<comment type="cofactor">
    <cofactor evidence="1">
        <name>Mg(2+)</name>
        <dbReference type="ChEBI" id="CHEBI:18420"/>
    </cofactor>
</comment>
<dbReference type="EMBL" id="LEKT01000047">
    <property type="protein sequence ID" value="KMO85767.1"/>
    <property type="molecule type" value="Genomic_DNA"/>
</dbReference>
<accession>A0A0J6WVC5</accession>
<keyword evidence="3 6" id="KW-0808">Transferase</keyword>
<sequence length="315" mass="35007">MFHLVERELHLVERKLFEMIDSAMPVLGDMHRPLLLAGGKRLRPALYLLCTYQGQQDKERFIMTAAAIELIHMASLVHDDVIDAADIRRNVATTNARWGNSAAVLGGDYLFSKAFSLLNSYGTTAAIQILTHSICYMSEGEIAQLISRFNPGQTEADYFIRIEKKTAGLIAAATVLGAMDSGMDETDVESLRQYGYSIGMAFQLADDLMDMTASVQTAGKPVGSDFKQGILTLPAMYALQHSPQQEKLRKIILSRHISGNTLQTGMDIIVQSGGMQYTQQRIDFYLQQACSNIPSCMAPEIRLIFIRICDQIRKS</sequence>
<evidence type="ECO:0000256" key="4">
    <source>
        <dbReference type="ARBA" id="ARBA00022723"/>
    </source>
</evidence>
<protein>
    <recommendedName>
        <fullName evidence="9">Heptaprenyl diphosphate synthase</fullName>
    </recommendedName>
</protein>
<comment type="caution">
    <text evidence="7">The sequence shown here is derived from an EMBL/GenBank/DDBJ whole genome shotgun (WGS) entry which is preliminary data.</text>
</comment>
<evidence type="ECO:0000313" key="8">
    <source>
        <dbReference type="Proteomes" id="UP000036503"/>
    </source>
</evidence>
<evidence type="ECO:0000313" key="7">
    <source>
        <dbReference type="EMBL" id="KMO85767.1"/>
    </source>
</evidence>
<evidence type="ECO:0000256" key="1">
    <source>
        <dbReference type="ARBA" id="ARBA00001946"/>
    </source>
</evidence>
<dbReference type="GO" id="GO:0004659">
    <property type="term" value="F:prenyltransferase activity"/>
    <property type="evidence" value="ECO:0007669"/>
    <property type="project" value="InterPro"/>
</dbReference>
<dbReference type="PANTHER" id="PTHR12001:SF69">
    <property type="entry name" value="ALL TRANS-POLYPRENYL-DIPHOSPHATE SYNTHASE PDSS1"/>
    <property type="match status" value="1"/>
</dbReference>
<dbReference type="InParanoid" id="A0A0J6WVC5"/>
<dbReference type="InterPro" id="IPR008949">
    <property type="entry name" value="Isoprenoid_synthase_dom_sf"/>
</dbReference>
<proteinExistence type="inferred from homology"/>
<dbReference type="AlphaFoldDB" id="A0A0J6WVC5"/>
<dbReference type="SFLD" id="SFLDS00005">
    <property type="entry name" value="Isoprenoid_Synthase_Type_I"/>
    <property type="match status" value="1"/>
</dbReference>
<name>A0A0J6WVC5_9FIRM</name>
<dbReference type="SUPFAM" id="SSF48576">
    <property type="entry name" value="Terpenoid synthases"/>
    <property type="match status" value="1"/>
</dbReference>
<dbReference type="InterPro" id="IPR033749">
    <property type="entry name" value="Polyprenyl_synt_CS"/>
</dbReference>
<evidence type="ECO:0000256" key="2">
    <source>
        <dbReference type="ARBA" id="ARBA00006706"/>
    </source>
</evidence>
<comment type="similarity">
    <text evidence="2 6">Belongs to the FPP/GGPP synthase family.</text>
</comment>
<keyword evidence="4" id="KW-0479">Metal-binding</keyword>
<dbReference type="STRING" id="39029.BSR42_11550"/>
<evidence type="ECO:0000256" key="3">
    <source>
        <dbReference type="ARBA" id="ARBA00022679"/>
    </source>
</evidence>
<evidence type="ECO:0000256" key="6">
    <source>
        <dbReference type="RuleBase" id="RU004466"/>
    </source>
</evidence>
<dbReference type="PANTHER" id="PTHR12001">
    <property type="entry name" value="GERANYLGERANYL PYROPHOSPHATE SYNTHASE"/>
    <property type="match status" value="1"/>
</dbReference>
<keyword evidence="8" id="KW-1185">Reference proteome</keyword>
<dbReference type="Proteomes" id="UP000036503">
    <property type="component" value="Unassembled WGS sequence"/>
</dbReference>
<dbReference type="Gene3D" id="1.10.600.10">
    <property type="entry name" value="Farnesyl Diphosphate Synthase"/>
    <property type="match status" value="1"/>
</dbReference>
<dbReference type="PATRIC" id="fig|1122219.3.peg.2324"/>
<reference evidence="7 8" key="1">
    <citation type="submission" date="2015-06" db="EMBL/GenBank/DDBJ databases">
        <title>Draft genome sequence of beer spoilage bacterium Megasphaera cerevisiae type strain 20462.</title>
        <authorList>
            <person name="Kutumbaka K."/>
            <person name="Pasmowitz J."/>
            <person name="Mategko J."/>
            <person name="Reyes D."/>
            <person name="Friedrich A."/>
            <person name="Han S."/>
            <person name="Martens-Habbena W."/>
            <person name="Neal-McKinney J."/>
            <person name="Janagama H.K."/>
            <person name="Nadala C."/>
            <person name="Samadpour M."/>
        </authorList>
    </citation>
    <scope>NUCLEOTIDE SEQUENCE [LARGE SCALE GENOMIC DNA]</scope>
    <source>
        <strain evidence="7 8">DSM 20462</strain>
    </source>
</reference>
<organism evidence="7 8">
    <name type="scientific">Megasphaera cerevisiae DSM 20462</name>
    <dbReference type="NCBI Taxonomy" id="1122219"/>
    <lineage>
        <taxon>Bacteria</taxon>
        <taxon>Bacillati</taxon>
        <taxon>Bacillota</taxon>
        <taxon>Negativicutes</taxon>
        <taxon>Veillonellales</taxon>
        <taxon>Veillonellaceae</taxon>
        <taxon>Megasphaera</taxon>
    </lineage>
</organism>
<dbReference type="GO" id="GO:0046872">
    <property type="term" value="F:metal ion binding"/>
    <property type="evidence" value="ECO:0007669"/>
    <property type="project" value="UniProtKB-KW"/>
</dbReference>
<dbReference type="Pfam" id="PF00348">
    <property type="entry name" value="polyprenyl_synt"/>
    <property type="match status" value="1"/>
</dbReference>
<keyword evidence="5" id="KW-0460">Magnesium</keyword>
<evidence type="ECO:0000256" key="5">
    <source>
        <dbReference type="ARBA" id="ARBA00022842"/>
    </source>
</evidence>
<dbReference type="FunCoup" id="A0A0J6WVC5">
    <property type="interactions" value="366"/>
</dbReference>
<dbReference type="PROSITE" id="PS00444">
    <property type="entry name" value="POLYPRENYL_SYNTHASE_2"/>
    <property type="match status" value="1"/>
</dbReference>
<dbReference type="CDD" id="cd00685">
    <property type="entry name" value="Trans_IPPS_HT"/>
    <property type="match status" value="1"/>
</dbReference>
<dbReference type="GO" id="GO:0008299">
    <property type="term" value="P:isoprenoid biosynthetic process"/>
    <property type="evidence" value="ECO:0007669"/>
    <property type="project" value="InterPro"/>
</dbReference>
<dbReference type="InterPro" id="IPR000092">
    <property type="entry name" value="Polyprenyl_synt"/>
</dbReference>
<gene>
    <name evidence="7" type="ORF">AB840_11820</name>
</gene>
<evidence type="ECO:0008006" key="9">
    <source>
        <dbReference type="Google" id="ProtNLM"/>
    </source>
</evidence>